<dbReference type="InterPro" id="IPR014710">
    <property type="entry name" value="RmlC-like_jellyroll"/>
</dbReference>
<evidence type="ECO:0000313" key="2">
    <source>
        <dbReference type="EMBL" id="WTU77743.1"/>
    </source>
</evidence>
<dbReference type="Gene3D" id="2.60.120.10">
    <property type="entry name" value="Jelly Rolls"/>
    <property type="match status" value="1"/>
</dbReference>
<dbReference type="InterPro" id="IPR011051">
    <property type="entry name" value="RmlC_Cupin_sf"/>
</dbReference>
<dbReference type="Pfam" id="PF05899">
    <property type="entry name" value="Cupin_3"/>
    <property type="match status" value="1"/>
</dbReference>
<sequence length="117" mass="12780">MEGLMTNLAGVETSSITADSWEPFVEEGREMGQVHFLVQKEGGLLAGLWRTDPEVGAEIPYNVTGSDTFHVQQGEAELETPDGQKIALIAGGLYSFPDGFSAIWRTRSPFVKFFVIA</sequence>
<dbReference type="InterPro" id="IPR008579">
    <property type="entry name" value="UGlyAH_Cupin_dom"/>
</dbReference>
<protein>
    <submittedName>
        <fullName evidence="2">Cupin domain-containing protein</fullName>
    </submittedName>
</protein>
<feature type="domain" description="(S)-ureidoglycine aminohydrolase cupin" evidence="1">
    <location>
        <begin position="62"/>
        <end position="114"/>
    </location>
</feature>
<proteinExistence type="predicted"/>
<organism evidence="2">
    <name type="scientific">Streptomyces sp. NBC_00049</name>
    <dbReference type="NCBI Taxonomy" id="2903617"/>
    <lineage>
        <taxon>Bacteria</taxon>
        <taxon>Bacillati</taxon>
        <taxon>Actinomycetota</taxon>
        <taxon>Actinomycetes</taxon>
        <taxon>Kitasatosporales</taxon>
        <taxon>Streptomycetaceae</taxon>
        <taxon>Streptomyces</taxon>
    </lineage>
</organism>
<dbReference type="EMBL" id="CP108264">
    <property type="protein sequence ID" value="WTU77743.1"/>
    <property type="molecule type" value="Genomic_DNA"/>
</dbReference>
<evidence type="ECO:0000259" key="1">
    <source>
        <dbReference type="Pfam" id="PF05899"/>
    </source>
</evidence>
<name>A0AAU2JY58_9ACTN</name>
<dbReference type="SUPFAM" id="SSF51182">
    <property type="entry name" value="RmlC-like cupins"/>
    <property type="match status" value="1"/>
</dbReference>
<accession>A0AAU2JY58</accession>
<gene>
    <name evidence="2" type="ORF">OG327_32975</name>
</gene>
<dbReference type="AlphaFoldDB" id="A0AAU2JY58"/>
<reference evidence="2" key="1">
    <citation type="submission" date="2022-10" db="EMBL/GenBank/DDBJ databases">
        <title>The complete genomes of actinobacterial strains from the NBC collection.</title>
        <authorList>
            <person name="Joergensen T.S."/>
            <person name="Alvarez Arevalo M."/>
            <person name="Sterndorff E.B."/>
            <person name="Faurdal D."/>
            <person name="Vuksanovic O."/>
            <person name="Mourched A.-S."/>
            <person name="Charusanti P."/>
            <person name="Shaw S."/>
            <person name="Blin K."/>
            <person name="Weber T."/>
        </authorList>
    </citation>
    <scope>NUCLEOTIDE SEQUENCE</scope>
    <source>
        <strain evidence="2">NBC_00049</strain>
    </source>
</reference>